<name>A0AA39VZI9_ACESA</name>
<reference evidence="1" key="2">
    <citation type="submission" date="2023-06" db="EMBL/GenBank/DDBJ databases">
        <authorList>
            <person name="Swenson N.G."/>
            <person name="Wegrzyn J.L."/>
            <person name="Mcevoy S.L."/>
        </authorList>
    </citation>
    <scope>NUCLEOTIDE SEQUENCE</scope>
    <source>
        <strain evidence="1">NS2018</strain>
        <tissue evidence="1">Leaf</tissue>
    </source>
</reference>
<gene>
    <name evidence="1" type="ORF">LWI29_014632</name>
</gene>
<organism evidence="1 2">
    <name type="scientific">Acer saccharum</name>
    <name type="common">Sugar maple</name>
    <dbReference type="NCBI Taxonomy" id="4024"/>
    <lineage>
        <taxon>Eukaryota</taxon>
        <taxon>Viridiplantae</taxon>
        <taxon>Streptophyta</taxon>
        <taxon>Embryophyta</taxon>
        <taxon>Tracheophyta</taxon>
        <taxon>Spermatophyta</taxon>
        <taxon>Magnoliopsida</taxon>
        <taxon>eudicotyledons</taxon>
        <taxon>Gunneridae</taxon>
        <taxon>Pentapetalae</taxon>
        <taxon>rosids</taxon>
        <taxon>malvids</taxon>
        <taxon>Sapindales</taxon>
        <taxon>Sapindaceae</taxon>
        <taxon>Hippocastanoideae</taxon>
        <taxon>Acereae</taxon>
        <taxon>Acer</taxon>
    </lineage>
</organism>
<evidence type="ECO:0008006" key="3">
    <source>
        <dbReference type="Google" id="ProtNLM"/>
    </source>
</evidence>
<proteinExistence type="predicted"/>
<evidence type="ECO:0000313" key="2">
    <source>
        <dbReference type="Proteomes" id="UP001168877"/>
    </source>
</evidence>
<sequence>MLEEEKYDIMEKAFNAILLSLFDVALYEVFDEKTAESLWFKVENLYMNKSLSNRLYLKQRLYGICLPEDLALILLYSIPFSYENFADAMMYVWDTLSLEDVNSSLNLKELKKKVRVQVFSVNWISRAKFVGCLSLKLLSPTWVSVKSNRLRTAFAFTHWSTHLQSRCPAGREVLHPYEATLQYPGERSLYHVQLYYPAGEEVHCSARKEVLNPYGATP</sequence>
<dbReference type="EMBL" id="JAUESC010000004">
    <property type="protein sequence ID" value="KAK0596321.1"/>
    <property type="molecule type" value="Genomic_DNA"/>
</dbReference>
<dbReference type="AlphaFoldDB" id="A0AA39VZI9"/>
<evidence type="ECO:0000313" key="1">
    <source>
        <dbReference type="EMBL" id="KAK0596321.1"/>
    </source>
</evidence>
<dbReference type="Proteomes" id="UP001168877">
    <property type="component" value="Unassembled WGS sequence"/>
</dbReference>
<accession>A0AA39VZI9</accession>
<protein>
    <recommendedName>
        <fullName evidence="3">Retrovirus-related Pol polyprotein from transposon TNT 1-94</fullName>
    </recommendedName>
</protein>
<keyword evidence="2" id="KW-1185">Reference proteome</keyword>
<comment type="caution">
    <text evidence="1">The sequence shown here is derived from an EMBL/GenBank/DDBJ whole genome shotgun (WGS) entry which is preliminary data.</text>
</comment>
<reference evidence="1" key="1">
    <citation type="journal article" date="2022" name="Plant J.">
        <title>Strategies of tolerance reflected in two North American maple genomes.</title>
        <authorList>
            <person name="McEvoy S.L."/>
            <person name="Sezen U.U."/>
            <person name="Trouern-Trend A."/>
            <person name="McMahon S.M."/>
            <person name="Schaberg P.G."/>
            <person name="Yang J."/>
            <person name="Wegrzyn J.L."/>
            <person name="Swenson N.G."/>
        </authorList>
    </citation>
    <scope>NUCLEOTIDE SEQUENCE</scope>
    <source>
        <strain evidence="1">NS2018</strain>
    </source>
</reference>